<name>A0A517SF10_9PLAN</name>
<gene>
    <name evidence="1" type="ORF">Pan44_27480</name>
</gene>
<organism evidence="1 2">
    <name type="scientific">Caulifigura coniformis</name>
    <dbReference type="NCBI Taxonomy" id="2527983"/>
    <lineage>
        <taxon>Bacteria</taxon>
        <taxon>Pseudomonadati</taxon>
        <taxon>Planctomycetota</taxon>
        <taxon>Planctomycetia</taxon>
        <taxon>Planctomycetales</taxon>
        <taxon>Planctomycetaceae</taxon>
        <taxon>Caulifigura</taxon>
    </lineage>
</organism>
<dbReference type="RefSeq" id="WP_145030551.1">
    <property type="nucleotide sequence ID" value="NZ_CP036271.1"/>
</dbReference>
<dbReference type="KEGG" id="ccos:Pan44_27480"/>
<accession>A0A517SF10</accession>
<dbReference type="AlphaFoldDB" id="A0A517SF10"/>
<sequence length="241" mass="26919">MLPPIVIETFPPNRLGWLEVIRPTIDDSMLREIAEGDYGDRADEHQAALRPIRDHGRLPERFEWVPGEVLELIRYSDPTDLSWKPGRSGLEGQRMRGFACAALLATEIELGDLDETSLAQGLRCEMDLGGSEHRALAGFLTYAIERVPTDFPWLAASGLLLAALRTGESEVAGGAVRALAEWIETDEQVAEALHAEREYHSFGHEQGYYLELGQEMRLRAARQSHADLQSILFKVAAQLEE</sequence>
<protein>
    <submittedName>
        <fullName evidence="1">Uncharacterized protein</fullName>
    </submittedName>
</protein>
<proteinExistence type="predicted"/>
<dbReference type="Proteomes" id="UP000315700">
    <property type="component" value="Chromosome"/>
</dbReference>
<evidence type="ECO:0000313" key="2">
    <source>
        <dbReference type="Proteomes" id="UP000315700"/>
    </source>
</evidence>
<dbReference type="InParanoid" id="A0A517SF10"/>
<keyword evidence="2" id="KW-1185">Reference proteome</keyword>
<reference evidence="1 2" key="1">
    <citation type="submission" date="2019-02" db="EMBL/GenBank/DDBJ databases">
        <title>Deep-cultivation of Planctomycetes and their phenomic and genomic characterization uncovers novel biology.</title>
        <authorList>
            <person name="Wiegand S."/>
            <person name="Jogler M."/>
            <person name="Boedeker C."/>
            <person name="Pinto D."/>
            <person name="Vollmers J."/>
            <person name="Rivas-Marin E."/>
            <person name="Kohn T."/>
            <person name="Peeters S.H."/>
            <person name="Heuer A."/>
            <person name="Rast P."/>
            <person name="Oberbeckmann S."/>
            <person name="Bunk B."/>
            <person name="Jeske O."/>
            <person name="Meyerdierks A."/>
            <person name="Storesund J.E."/>
            <person name="Kallscheuer N."/>
            <person name="Luecker S."/>
            <person name="Lage O.M."/>
            <person name="Pohl T."/>
            <person name="Merkel B.J."/>
            <person name="Hornburger P."/>
            <person name="Mueller R.-W."/>
            <person name="Bruemmer F."/>
            <person name="Labrenz M."/>
            <person name="Spormann A.M."/>
            <person name="Op den Camp H."/>
            <person name="Overmann J."/>
            <person name="Amann R."/>
            <person name="Jetten M.S.M."/>
            <person name="Mascher T."/>
            <person name="Medema M.H."/>
            <person name="Devos D.P."/>
            <person name="Kaster A.-K."/>
            <person name="Ovreas L."/>
            <person name="Rohde M."/>
            <person name="Galperin M.Y."/>
            <person name="Jogler C."/>
        </authorList>
    </citation>
    <scope>NUCLEOTIDE SEQUENCE [LARGE SCALE GENOMIC DNA]</scope>
    <source>
        <strain evidence="1 2">Pan44</strain>
    </source>
</reference>
<dbReference type="EMBL" id="CP036271">
    <property type="protein sequence ID" value="QDT54713.1"/>
    <property type="molecule type" value="Genomic_DNA"/>
</dbReference>
<dbReference type="OrthoDB" id="273007at2"/>
<evidence type="ECO:0000313" key="1">
    <source>
        <dbReference type="EMBL" id="QDT54713.1"/>
    </source>
</evidence>